<dbReference type="EMBL" id="CAJVCH010542975">
    <property type="protein sequence ID" value="CAG7827305.1"/>
    <property type="molecule type" value="Genomic_DNA"/>
</dbReference>
<reference evidence="1" key="1">
    <citation type="submission" date="2021-06" db="EMBL/GenBank/DDBJ databases">
        <authorList>
            <person name="Hodson N. C."/>
            <person name="Mongue J. A."/>
            <person name="Jaron S. K."/>
        </authorList>
    </citation>
    <scope>NUCLEOTIDE SEQUENCE</scope>
</reference>
<dbReference type="AlphaFoldDB" id="A0A8J2L8Q8"/>
<protein>
    <submittedName>
        <fullName evidence="1">Uncharacterized protein</fullName>
    </submittedName>
</protein>
<keyword evidence="2" id="KW-1185">Reference proteome</keyword>
<comment type="caution">
    <text evidence="1">The sequence shown here is derived from an EMBL/GenBank/DDBJ whole genome shotgun (WGS) entry which is preliminary data.</text>
</comment>
<gene>
    <name evidence="1" type="ORF">AFUS01_LOCUS37296</name>
</gene>
<proteinExistence type="predicted"/>
<organism evidence="1 2">
    <name type="scientific">Allacma fusca</name>
    <dbReference type="NCBI Taxonomy" id="39272"/>
    <lineage>
        <taxon>Eukaryota</taxon>
        <taxon>Metazoa</taxon>
        <taxon>Ecdysozoa</taxon>
        <taxon>Arthropoda</taxon>
        <taxon>Hexapoda</taxon>
        <taxon>Collembola</taxon>
        <taxon>Symphypleona</taxon>
        <taxon>Sminthuridae</taxon>
        <taxon>Allacma</taxon>
    </lineage>
</organism>
<dbReference type="Proteomes" id="UP000708208">
    <property type="component" value="Unassembled WGS sequence"/>
</dbReference>
<feature type="non-terminal residue" evidence="1">
    <location>
        <position position="55"/>
    </location>
</feature>
<sequence length="55" mass="6024">ESEGSSVQGEVDADAEWFEDDLMSANAAADDESLKREAAEIVAEQLRIENEIRAL</sequence>
<evidence type="ECO:0000313" key="2">
    <source>
        <dbReference type="Proteomes" id="UP000708208"/>
    </source>
</evidence>
<evidence type="ECO:0000313" key="1">
    <source>
        <dbReference type="EMBL" id="CAG7827305.1"/>
    </source>
</evidence>
<accession>A0A8J2L8Q8</accession>
<name>A0A8J2L8Q8_9HEXA</name>
<feature type="non-terminal residue" evidence="1">
    <location>
        <position position="1"/>
    </location>
</feature>